<feature type="transmembrane region" description="Helical" evidence="1">
    <location>
        <begin position="31"/>
        <end position="52"/>
    </location>
</feature>
<evidence type="ECO:0000313" key="3">
    <source>
        <dbReference type="Proteomes" id="UP000202419"/>
    </source>
</evidence>
<proteinExistence type="predicted"/>
<name>A7IXZ9_PBCVN</name>
<gene>
    <name evidence="2" type="primary">B824L</name>
    <name evidence="2" type="ORF">NY2A_B824L</name>
</gene>
<evidence type="ECO:0000313" key="2">
    <source>
        <dbReference type="EMBL" id="ABT15223.1"/>
    </source>
</evidence>
<keyword evidence="1" id="KW-1133">Transmembrane helix</keyword>
<evidence type="ECO:0000256" key="1">
    <source>
        <dbReference type="SAM" id="Phobius"/>
    </source>
</evidence>
<dbReference type="OrthoDB" id="18402at10239"/>
<dbReference type="GeneID" id="5658857"/>
<keyword evidence="3" id="KW-1185">Reference proteome</keyword>
<protein>
    <submittedName>
        <fullName evidence="2">Uncharacterized protein B824L</fullName>
    </submittedName>
</protein>
<sequence length="117" mass="12938">MVFSRLGRSFSSAFSGPGIEKFVAKLTSKTVVVPVIYSLVTIFIFALVYALIGYKNHFETKDNNKHKNIENSIIASIMLQSNAMGSVTPITSLGAWLSAAQVMIGWLWYLCIVYIVV</sequence>
<accession>A7IXZ9</accession>
<keyword evidence="1" id="KW-0812">Transmembrane</keyword>
<feature type="transmembrane region" description="Helical" evidence="1">
    <location>
        <begin position="96"/>
        <end position="116"/>
    </location>
</feature>
<dbReference type="RefSeq" id="YP_001498020.1">
    <property type="nucleotide sequence ID" value="NC_009898.1"/>
</dbReference>
<dbReference type="KEGG" id="vg:5658857"/>
<dbReference type="EMBL" id="DQ491002">
    <property type="protein sequence ID" value="ABT15223.1"/>
    <property type="molecule type" value="Genomic_DNA"/>
</dbReference>
<keyword evidence="1" id="KW-0472">Membrane</keyword>
<organism evidence="2 3">
    <name type="scientific">Paramecium bursaria Chlorella virus NY2A</name>
    <name type="common">PBCV-NY2A</name>
    <dbReference type="NCBI Taxonomy" id="46021"/>
    <lineage>
        <taxon>Viruses</taxon>
        <taxon>Varidnaviria</taxon>
        <taxon>Bamfordvirae</taxon>
        <taxon>Nucleocytoviricota</taxon>
        <taxon>Megaviricetes</taxon>
        <taxon>Algavirales</taxon>
        <taxon>Phycodnaviridae</taxon>
        <taxon>Chlorovirus</taxon>
        <taxon>Chlorovirus americanus</taxon>
    </lineage>
</organism>
<reference evidence="2 3" key="1">
    <citation type="journal article" date="2007" name="Virology">
        <title>Sequence and annotation of the 369-kb NY-2A and the 345-kb AR158 viruses that infect Chlorella NC64A.</title>
        <authorList>
            <person name="Fitzgerald L.A."/>
            <person name="Graves M.V."/>
            <person name="Li X."/>
            <person name="Feldblyum T."/>
            <person name="Nierman W.C."/>
            <person name="Van Etten J.L."/>
        </authorList>
    </citation>
    <scope>NUCLEOTIDE SEQUENCE [LARGE SCALE GENOMIC DNA]</scope>
    <source>
        <strain evidence="2 3">NY-2A</strain>
    </source>
</reference>
<dbReference type="Proteomes" id="UP000202419">
    <property type="component" value="Segment"/>
</dbReference>
<organismHost>
    <name type="scientific">Chlorella</name>
    <dbReference type="NCBI Taxonomy" id="3071"/>
</organismHost>